<dbReference type="OrthoDB" id="9773582at2"/>
<evidence type="ECO:0000313" key="3">
    <source>
        <dbReference type="EMBL" id="SEU14494.1"/>
    </source>
</evidence>
<dbReference type="Gene3D" id="1.20.144.10">
    <property type="entry name" value="Phosphatidic acid phosphatase type 2/haloperoxidase"/>
    <property type="match status" value="1"/>
</dbReference>
<dbReference type="SUPFAM" id="SSF48317">
    <property type="entry name" value="Acid phosphatase/Vanadium-dependent haloperoxidase"/>
    <property type="match status" value="1"/>
</dbReference>
<accession>X5DE09</accession>
<evidence type="ECO:0000313" key="4">
    <source>
        <dbReference type="Proteomes" id="UP000023772"/>
    </source>
</evidence>
<keyword evidence="4" id="KW-1185">Reference proteome</keyword>
<dbReference type="eggNOG" id="COG0671">
    <property type="taxonomic scope" value="Bacteria"/>
</dbReference>
<evidence type="ECO:0000313" key="2">
    <source>
        <dbReference type="EMBL" id="AHW61123.1"/>
    </source>
</evidence>
<dbReference type="STRING" id="1168034.FH5T_19915"/>
<dbReference type="EMBL" id="CP007451">
    <property type="protein sequence ID" value="AHW61123.1"/>
    <property type="molecule type" value="Genomic_DNA"/>
</dbReference>
<dbReference type="HOGENOM" id="CLU_079010_1_0_10"/>
<protein>
    <submittedName>
        <fullName evidence="3">PAP2 superfamily protein</fullName>
    </submittedName>
</protein>
<reference evidence="3 5" key="2">
    <citation type="submission" date="2016-10" db="EMBL/GenBank/DDBJ databases">
        <authorList>
            <person name="de Groot N.N."/>
        </authorList>
    </citation>
    <scope>NUCLEOTIDE SEQUENCE [LARGE SCALE GENOMIC DNA]</scope>
    <source>
        <strain evidence="3 5">DSM 25947</strain>
    </source>
</reference>
<name>X5DE09_9BACT</name>
<evidence type="ECO:0000259" key="1">
    <source>
        <dbReference type="SMART" id="SM00014"/>
    </source>
</evidence>
<dbReference type="CDD" id="cd03394">
    <property type="entry name" value="PAP2_like_5"/>
    <property type="match status" value="1"/>
</dbReference>
<dbReference type="InterPro" id="IPR000326">
    <property type="entry name" value="PAP2/HPO"/>
</dbReference>
<reference evidence="2 4" key="1">
    <citation type="submission" date="2014-03" db="EMBL/GenBank/DDBJ databases">
        <title>Complete genome sequence of a deeply braunched marine Bacteroidia bacterium Draconibacterium orientale type strain FH5T.</title>
        <authorList>
            <person name="Li X."/>
            <person name="Wang X."/>
            <person name="Xie Z."/>
            <person name="Du Z."/>
            <person name="Chen G."/>
        </authorList>
    </citation>
    <scope>NUCLEOTIDE SEQUENCE [LARGE SCALE GENOMIC DNA]</scope>
    <source>
        <strain evidence="2 4">FH5</strain>
    </source>
</reference>
<dbReference type="PANTHER" id="PTHR14969">
    <property type="entry name" value="SPHINGOSINE-1-PHOSPHATE PHOSPHOHYDROLASE"/>
    <property type="match status" value="1"/>
</dbReference>
<dbReference type="SMART" id="SM00014">
    <property type="entry name" value="acidPPc"/>
    <property type="match status" value="1"/>
</dbReference>
<dbReference type="InterPro" id="IPR036938">
    <property type="entry name" value="PAP2/HPO_sf"/>
</dbReference>
<dbReference type="Proteomes" id="UP000023772">
    <property type="component" value="Chromosome"/>
</dbReference>
<dbReference type="EMBL" id="FOHT01000056">
    <property type="protein sequence ID" value="SEU14494.1"/>
    <property type="molecule type" value="Genomic_DNA"/>
</dbReference>
<proteinExistence type="predicted"/>
<dbReference type="RefSeq" id="WP_051568053.1">
    <property type="nucleotide sequence ID" value="NZ_FOHT01000056.1"/>
</dbReference>
<dbReference type="KEGG" id="dori:FH5T_19915"/>
<sequence length="239" mass="26551">MEKSRLLILIVFLNPGILLASKKDTTVNFADAKTSFLKQQVLSLTLMATGGLLYIGDIKENIQPKFPSTSTSIDNILEYTPMVQMYAYDALGFKHKNTVWDQTKYLLISQLISAPTVQILKGITKVKRPDGSNNYSFPSGHTANAFTGATVLYHEFKDTEPLLAWSGYMVATTTGILRITNNEHWLPDVLVGAGIGIISANLVYHFEPLKNWQPFKTKNKDIAFTPLISPASVGLHVRF</sequence>
<dbReference type="Pfam" id="PF01569">
    <property type="entry name" value="PAP2"/>
    <property type="match status" value="1"/>
</dbReference>
<evidence type="ECO:0000313" key="5">
    <source>
        <dbReference type="Proteomes" id="UP000181981"/>
    </source>
</evidence>
<dbReference type="AlphaFoldDB" id="X5DE09"/>
<dbReference type="Proteomes" id="UP000181981">
    <property type="component" value="Unassembled WGS sequence"/>
</dbReference>
<organism evidence="3 5">
    <name type="scientific">Draconibacterium orientale</name>
    <dbReference type="NCBI Taxonomy" id="1168034"/>
    <lineage>
        <taxon>Bacteria</taxon>
        <taxon>Pseudomonadati</taxon>
        <taxon>Bacteroidota</taxon>
        <taxon>Bacteroidia</taxon>
        <taxon>Marinilabiliales</taxon>
        <taxon>Prolixibacteraceae</taxon>
        <taxon>Draconibacterium</taxon>
    </lineage>
</organism>
<feature type="domain" description="Phosphatidic acid phosphatase type 2/haloperoxidase" evidence="1">
    <location>
        <begin position="103"/>
        <end position="204"/>
    </location>
</feature>
<dbReference type="PANTHER" id="PTHR14969:SF13">
    <property type="entry name" value="AT30094P"/>
    <property type="match status" value="1"/>
</dbReference>
<gene>
    <name evidence="2" type="ORF">FH5T_19915</name>
    <name evidence="3" type="ORF">SAMN05444285_1563</name>
</gene>